<evidence type="ECO:0000256" key="1">
    <source>
        <dbReference type="ARBA" id="ARBA00022801"/>
    </source>
</evidence>
<proteinExistence type="predicted"/>
<keyword evidence="1" id="KW-0378">Hydrolase</keyword>
<dbReference type="AlphaFoldDB" id="A0A0F9T2P4"/>
<reference evidence="3" key="1">
    <citation type="journal article" date="2015" name="Nature">
        <title>Complex archaea that bridge the gap between prokaryotes and eukaryotes.</title>
        <authorList>
            <person name="Spang A."/>
            <person name="Saw J.H."/>
            <person name="Jorgensen S.L."/>
            <person name="Zaremba-Niedzwiedzka K."/>
            <person name="Martijn J."/>
            <person name="Lind A.E."/>
            <person name="van Eijk R."/>
            <person name="Schleper C."/>
            <person name="Guy L."/>
            <person name="Ettema T.J."/>
        </authorList>
    </citation>
    <scope>NUCLEOTIDE SEQUENCE</scope>
</reference>
<name>A0A0F9T2P4_9ZZZZ</name>
<protein>
    <recommendedName>
        <fullName evidence="2">Nudix hydrolase domain-containing protein</fullName>
    </recommendedName>
</protein>
<evidence type="ECO:0000313" key="3">
    <source>
        <dbReference type="EMBL" id="KKN73504.1"/>
    </source>
</evidence>
<sequence>MTGRKPRCRYCVVKTSDAGALHDSSCPMLLSESAREAFLEGQVYPGDELSFVSAEMRAMSFYADPRTWKARPDADSMGLHTWADLDEGAKARDALSQYRPRHLVSAVALIVEPSGRFLAGRRKHPSGEGLYACPGGHLEFGETPIQAAAREAYEETGIKLDPADGTLIDVDVDSNQVVGPWVVIFYRFGVSAGIEVVNKVASNGSWAWYSLLCPPEPMFPNLAKMLKQHGPLLGAQLELR</sequence>
<dbReference type="PANTHER" id="PTHR16099">
    <property type="entry name" value="8-OXO-DGTP DIPHOSPHATES NUDT15"/>
    <property type="match status" value="1"/>
</dbReference>
<organism evidence="3">
    <name type="scientific">marine sediment metagenome</name>
    <dbReference type="NCBI Taxonomy" id="412755"/>
    <lineage>
        <taxon>unclassified sequences</taxon>
        <taxon>metagenomes</taxon>
        <taxon>ecological metagenomes</taxon>
    </lineage>
</organism>
<dbReference type="PRINTS" id="PR00502">
    <property type="entry name" value="NUDIXFAMILY"/>
</dbReference>
<dbReference type="EMBL" id="LAZR01000342">
    <property type="protein sequence ID" value="KKN73504.1"/>
    <property type="molecule type" value="Genomic_DNA"/>
</dbReference>
<accession>A0A0F9T2P4</accession>
<dbReference type="InterPro" id="IPR020084">
    <property type="entry name" value="NUDIX_hydrolase_CS"/>
</dbReference>
<dbReference type="Pfam" id="PF00293">
    <property type="entry name" value="NUDIX"/>
    <property type="match status" value="1"/>
</dbReference>
<dbReference type="PROSITE" id="PS51462">
    <property type="entry name" value="NUDIX"/>
    <property type="match status" value="1"/>
</dbReference>
<dbReference type="PANTHER" id="PTHR16099:SF5">
    <property type="entry name" value="NUCLEOTIDE TRIPHOSPHATE DIPHOSPHATASE NUDT15"/>
    <property type="match status" value="1"/>
</dbReference>
<dbReference type="InterPro" id="IPR015797">
    <property type="entry name" value="NUDIX_hydrolase-like_dom_sf"/>
</dbReference>
<dbReference type="CDD" id="cd04678">
    <property type="entry name" value="NUDIX_MTH2_Nudt15"/>
    <property type="match status" value="1"/>
</dbReference>
<dbReference type="GO" id="GO:0016787">
    <property type="term" value="F:hydrolase activity"/>
    <property type="evidence" value="ECO:0007669"/>
    <property type="project" value="UniProtKB-KW"/>
</dbReference>
<dbReference type="SUPFAM" id="SSF55811">
    <property type="entry name" value="Nudix"/>
    <property type="match status" value="1"/>
</dbReference>
<dbReference type="PROSITE" id="PS00893">
    <property type="entry name" value="NUDIX_BOX"/>
    <property type="match status" value="1"/>
</dbReference>
<dbReference type="Gene3D" id="3.90.79.10">
    <property type="entry name" value="Nucleoside Triphosphate Pyrophosphohydrolase"/>
    <property type="match status" value="1"/>
</dbReference>
<feature type="domain" description="Nudix hydrolase" evidence="2">
    <location>
        <begin position="100"/>
        <end position="233"/>
    </location>
</feature>
<dbReference type="InterPro" id="IPR020476">
    <property type="entry name" value="Nudix_hydrolase"/>
</dbReference>
<comment type="caution">
    <text evidence="3">The sequence shown here is derived from an EMBL/GenBank/DDBJ whole genome shotgun (WGS) entry which is preliminary data.</text>
</comment>
<evidence type="ECO:0000259" key="2">
    <source>
        <dbReference type="PROSITE" id="PS51462"/>
    </source>
</evidence>
<gene>
    <name evidence="3" type="ORF">LCGC14_0399460</name>
</gene>
<dbReference type="InterPro" id="IPR000086">
    <property type="entry name" value="NUDIX_hydrolase_dom"/>
</dbReference>